<protein>
    <recommendedName>
        <fullName evidence="5">C6 zinc finger domain containing protein</fullName>
    </recommendedName>
</protein>
<reference evidence="3 4" key="1">
    <citation type="submission" date="2024-01" db="EMBL/GenBank/DDBJ databases">
        <authorList>
            <person name="Allen C."/>
            <person name="Tagirdzhanova G."/>
        </authorList>
    </citation>
    <scope>NUCLEOTIDE SEQUENCE [LARGE SCALE GENOMIC DNA]</scope>
</reference>
<keyword evidence="1" id="KW-0539">Nucleus</keyword>
<dbReference type="InterPro" id="IPR053157">
    <property type="entry name" value="Sterol_Uptake_Regulator"/>
</dbReference>
<organism evidence="3 4">
    <name type="scientific">Sporothrix eucalyptigena</name>
    <dbReference type="NCBI Taxonomy" id="1812306"/>
    <lineage>
        <taxon>Eukaryota</taxon>
        <taxon>Fungi</taxon>
        <taxon>Dikarya</taxon>
        <taxon>Ascomycota</taxon>
        <taxon>Pezizomycotina</taxon>
        <taxon>Sordariomycetes</taxon>
        <taxon>Sordariomycetidae</taxon>
        <taxon>Ophiostomatales</taxon>
        <taxon>Ophiostomataceae</taxon>
        <taxon>Sporothrix</taxon>
    </lineage>
</organism>
<comment type="caution">
    <text evidence="3">The sequence shown here is derived from an EMBL/GenBank/DDBJ whole genome shotgun (WGS) entry which is preliminary data.</text>
</comment>
<dbReference type="Proteomes" id="UP001642482">
    <property type="component" value="Unassembled WGS sequence"/>
</dbReference>
<dbReference type="InterPro" id="IPR021858">
    <property type="entry name" value="Fun_TF"/>
</dbReference>
<evidence type="ECO:0008006" key="5">
    <source>
        <dbReference type="Google" id="ProtNLM"/>
    </source>
</evidence>
<accession>A0ABP0BHC5</accession>
<sequence length="355" mass="40042">MSGSEAAPSVSDAGGTHSPMSTVDHHRAATSSSSASINVPPDGLRPPDQHHLWATDMELMHHYSTTAYKSMPRSADVGSTWQLDAVNAAFQDDYILHLILAYSAFHLAHLRPHRQPYYSYIAAYHQDLGISRMRASLARLDEDNCHSLFMAGSLLAVSTFASLAVHAGDKTDKRPTLDDIVEVFILIKGMGSVLNSWEPVIQRGRFRELFQHSKPSTPPSAFWDEMRAQLDQLHRPLSERNRDRPAIVECVDIEIRQLYELTKMAYETSSDPELRLVMVWPIDISDAYLTLLKEQEPAALIVLGHYCVVVDKSTVRNWFTHTWAREVLYKINATVPPHYAELLRWPLEQMSAATP</sequence>
<dbReference type="PANTHER" id="PTHR47784">
    <property type="entry name" value="STEROL UPTAKE CONTROL PROTEIN 2"/>
    <property type="match status" value="1"/>
</dbReference>
<dbReference type="EMBL" id="CAWUHD010000028">
    <property type="protein sequence ID" value="CAK7218525.1"/>
    <property type="molecule type" value="Genomic_DNA"/>
</dbReference>
<evidence type="ECO:0000313" key="4">
    <source>
        <dbReference type="Proteomes" id="UP001642482"/>
    </source>
</evidence>
<gene>
    <name evidence="3" type="ORF">SEUCBS140593_003576</name>
</gene>
<proteinExistence type="predicted"/>
<dbReference type="PANTHER" id="PTHR47784:SF5">
    <property type="entry name" value="STEROL UPTAKE CONTROL PROTEIN 2"/>
    <property type="match status" value="1"/>
</dbReference>
<evidence type="ECO:0000256" key="2">
    <source>
        <dbReference type="SAM" id="MobiDB-lite"/>
    </source>
</evidence>
<keyword evidence="4" id="KW-1185">Reference proteome</keyword>
<dbReference type="Pfam" id="PF11951">
    <property type="entry name" value="Fungal_trans_2"/>
    <property type="match status" value="1"/>
</dbReference>
<evidence type="ECO:0000256" key="1">
    <source>
        <dbReference type="ARBA" id="ARBA00023242"/>
    </source>
</evidence>
<feature type="region of interest" description="Disordered" evidence="2">
    <location>
        <begin position="1"/>
        <end position="50"/>
    </location>
</feature>
<name>A0ABP0BHC5_9PEZI</name>
<evidence type="ECO:0000313" key="3">
    <source>
        <dbReference type="EMBL" id="CAK7218525.1"/>
    </source>
</evidence>